<evidence type="ECO:0000259" key="3">
    <source>
        <dbReference type="PROSITE" id="PS50853"/>
    </source>
</evidence>
<dbReference type="InterPro" id="IPR013378">
    <property type="entry name" value="InlB-like_B-rpt"/>
</dbReference>
<dbReference type="Proteomes" id="UP000192790">
    <property type="component" value="Unassembled WGS sequence"/>
</dbReference>
<dbReference type="InterPro" id="IPR001119">
    <property type="entry name" value="SLH_dom"/>
</dbReference>
<evidence type="ECO:0000313" key="5">
    <source>
        <dbReference type="EMBL" id="SMC63485.1"/>
    </source>
</evidence>
<dbReference type="CDD" id="cd00063">
    <property type="entry name" value="FN3"/>
    <property type="match status" value="1"/>
</dbReference>
<keyword evidence="2" id="KW-0677">Repeat</keyword>
<feature type="domain" description="SLH" evidence="4">
    <location>
        <begin position="1688"/>
        <end position="1749"/>
    </location>
</feature>
<feature type="domain" description="SLH" evidence="4">
    <location>
        <begin position="1624"/>
        <end position="1687"/>
    </location>
</feature>
<dbReference type="SMART" id="SM00060">
    <property type="entry name" value="FN3"/>
    <property type="match status" value="8"/>
</dbReference>
<protein>
    <submittedName>
        <fullName evidence="5">Listeria/Bacterioides repeat-containing protein</fullName>
    </submittedName>
</protein>
<dbReference type="Gene3D" id="2.60.40.4270">
    <property type="entry name" value="Listeria-Bacteroides repeat domain"/>
    <property type="match status" value="2"/>
</dbReference>
<dbReference type="InterPro" id="IPR003961">
    <property type="entry name" value="FN3_dom"/>
</dbReference>
<evidence type="ECO:0000259" key="4">
    <source>
        <dbReference type="PROSITE" id="PS51272"/>
    </source>
</evidence>
<sequence>MRKPLLKKALSFLLAFSAVFTGLLTIAPIRAAAGSQFIIDIMATPYSTTKIHVTFHYGKDSSEDSRQELLVDVLKKSGTTLQKVTTYNFNIPYGTDPRGDYSCIVGGLEPETQYYVRIKGSAGWYDDVNVAEHYYYSDLFPVTTPEPARPTLGAIQLQGLTATSVSLKATLVSTGTGFPFDPANPVWNLSGELLGEQLVIYKAAEDTGENLQADDARAVASVGPRVWSDSDNLLRYSHTLSGLEPGTAYVAQASISNVHSFIGYSSKLYFTTYSFPAVAIDSVSPHTASTYVYADVTMDPRDTMQSLALYAAPADSVNIPLDPDVVVGSLVDYDGTTGRAMFRLVGLTAETDYAAVVELKSQGAIAWSSAKTFTTPLTATAAIIHTQAATAIRDTHAMLHAYIESVGNSYILEQGFIYSDTNENPGRDDPDATVIYVPITSQSDDTAISAPLDNLTPNQHYWFRSFVRTNVGVTYGIVLPFMTLRSPEAATLANQEFKTSSSIQLSGFATSTGGLSPTLRGIVYAQVPLTPALGATGSKFVLDSVVDGDITGRFDLTLTGLAAGTTYKYRAFLHNESGTFYGDELFFTTETSEAVLPSVTTLAINPTTITTSSVLVSGHFDEPTGAGNDVTETGFVFSQFPNPIVNGPDTEYWSSGDIDGDFSRTLTGLSPDTTYYVRACAKNGTGFGYGADVSFTTDPELGTVAPPVITSLDITGVTANTIGVKLTWSPPAAAGSILYSATNHEPTLGGDGVSEFSLPTVINRGMGTIEGLTRNTTYYLRGYARVIDPTRIGGYAVRYGDVVAVTTHISGPPVVGIPVADPVAELSASVTVSLDPNGRPLSGALMVWSSEITEPAFGMQGVNSRELNFTSTVPVSKQFDLTGLRTGTTYYYRIYAYNADGCGQSGVETFTTDTADPPVFAVTGAEPGSSNASITAQMTQDGTGSRAAYCLGILVSATPDPNFITSGVLYSPVFGAGTDPFTADFSGLSPSTTYYARPYVSTVYDETFWGESYSFTTGEAPLAAVTLYGPFDVDDKSAGFTVDVTSSGGNPILQRGLVYNTTGVPTTGENAVECEGAGSDPGRTAAALTGLTEGMRYYVRAYALTANGTAYSTDEVVFLAVDSPITVQFDANGGTCETAADIVGAEGKLSALPEAQWEGYIFDGWFTLSSGGDEITTDTVFTEDVIVYARWTPTAAIKTVTFDPNGGSLSPATALTDADGKLASLPVPTWPGNEYVFNGWYTDASEGTAITTHTVYEEATTIYAHWTFWETGSLPTVVTVSAAGTGYTSGTFTGEVTAMGSATVSERGFLASYTINPNYGNSTYRAEYHVDEGDGTGSFSGQISGFASGVTYHVRAYAINEGGISYGEDMTFTTLLDTTENTIQTNPVTALTPAGATFRGSLTLNSAAVPYLTERGFVYGDFQDPELGDPGVTVLTDALAVAGDFSAAAIGLTPGTAYHVRAYAILNYEGLDSIGYGEDVEFTTSSGGEIGVYVPPEEPAKEDEVPPAGKIGYLDMPETDNPWGNVVLYTDADGEQFIVGLGIVEGSRMKYISRGPVQYEIIYNAKDFDDIGGHWAKNDIDFNSARLLFLGVTPNLFAPDAPMTRGMFVTVIGRMFGADPGEYTDVPFGDVPQAAYYAPYVQWAAENGIVLGVSADKFEPERPVTRQEMAAIMQRFMTFLGLDLADKGAAFNDEAQIAGWAQNDVDSMRGTGILNGKPDNLFDPLAASTRAEAAVVFRRLIEYIVNSAS</sequence>
<dbReference type="InterPro" id="IPR036116">
    <property type="entry name" value="FN3_sf"/>
</dbReference>
<dbReference type="InterPro" id="IPR050964">
    <property type="entry name" value="Striated_Muscle_Regulatory"/>
</dbReference>
<evidence type="ECO:0000313" key="6">
    <source>
        <dbReference type="Proteomes" id="UP000192790"/>
    </source>
</evidence>
<evidence type="ECO:0000256" key="1">
    <source>
        <dbReference type="ARBA" id="ARBA00004196"/>
    </source>
</evidence>
<dbReference type="PANTHER" id="PTHR13817:SF73">
    <property type="entry name" value="FIBRONECTIN TYPE-III DOMAIN-CONTAINING PROTEIN"/>
    <property type="match status" value="1"/>
</dbReference>
<dbReference type="GO" id="GO:0030313">
    <property type="term" value="C:cell envelope"/>
    <property type="evidence" value="ECO:0007669"/>
    <property type="project" value="UniProtKB-SubCell"/>
</dbReference>
<dbReference type="Gene3D" id="2.60.40.10">
    <property type="entry name" value="Immunoglobulins"/>
    <property type="match status" value="2"/>
</dbReference>
<reference evidence="5 6" key="1">
    <citation type="submission" date="2017-04" db="EMBL/GenBank/DDBJ databases">
        <authorList>
            <person name="Afonso C.L."/>
            <person name="Miller P.J."/>
            <person name="Scott M.A."/>
            <person name="Spackman E."/>
            <person name="Goraichik I."/>
            <person name="Dimitrov K.M."/>
            <person name="Suarez D.L."/>
            <person name="Swayne D.E."/>
        </authorList>
    </citation>
    <scope>NUCLEOTIDE SEQUENCE [LARGE SCALE GENOMIC DNA]</scope>
    <source>
        <strain evidence="5 6">DSM 12816</strain>
    </source>
</reference>
<feature type="domain" description="Fibronectin type-III" evidence="3">
    <location>
        <begin position="814"/>
        <end position="917"/>
    </location>
</feature>
<dbReference type="Pfam" id="PF00395">
    <property type="entry name" value="SLH"/>
    <property type="match status" value="3"/>
</dbReference>
<gene>
    <name evidence="5" type="ORF">SAMN02745168_1923</name>
</gene>
<dbReference type="NCBIfam" id="TIGR02543">
    <property type="entry name" value="List_Bact_rpt"/>
    <property type="match status" value="1"/>
</dbReference>
<dbReference type="STRING" id="1122930.SAMN02745168_1923"/>
<organism evidence="5 6">
    <name type="scientific">Papillibacter cinnamivorans DSM 12816</name>
    <dbReference type="NCBI Taxonomy" id="1122930"/>
    <lineage>
        <taxon>Bacteria</taxon>
        <taxon>Bacillati</taxon>
        <taxon>Bacillota</taxon>
        <taxon>Clostridia</taxon>
        <taxon>Eubacteriales</taxon>
        <taxon>Oscillospiraceae</taxon>
        <taxon>Papillibacter</taxon>
    </lineage>
</organism>
<dbReference type="InterPro" id="IPR042229">
    <property type="entry name" value="Listeria/Bacterioides_rpt_sf"/>
</dbReference>
<feature type="domain" description="SLH" evidence="4">
    <location>
        <begin position="1563"/>
        <end position="1623"/>
    </location>
</feature>
<accession>A0A1W2AS22</accession>
<dbReference type="EMBL" id="FWXW01000004">
    <property type="protein sequence ID" value="SMC63485.1"/>
    <property type="molecule type" value="Genomic_DNA"/>
</dbReference>
<keyword evidence="6" id="KW-1185">Reference proteome</keyword>
<dbReference type="PROSITE" id="PS50853">
    <property type="entry name" value="FN3"/>
    <property type="match status" value="1"/>
</dbReference>
<dbReference type="PROSITE" id="PS51272">
    <property type="entry name" value="SLH"/>
    <property type="match status" value="3"/>
</dbReference>
<dbReference type="Pfam" id="PF09479">
    <property type="entry name" value="Flg_new"/>
    <property type="match status" value="2"/>
</dbReference>
<dbReference type="InterPro" id="IPR013783">
    <property type="entry name" value="Ig-like_fold"/>
</dbReference>
<comment type="subcellular location">
    <subcellularLocation>
        <location evidence="1">Cell envelope</location>
    </subcellularLocation>
</comment>
<name>A0A1W2AS22_9FIRM</name>
<evidence type="ECO:0000256" key="2">
    <source>
        <dbReference type="ARBA" id="ARBA00022737"/>
    </source>
</evidence>
<proteinExistence type="predicted"/>
<dbReference type="SUPFAM" id="SSF49265">
    <property type="entry name" value="Fibronectin type III"/>
    <property type="match status" value="3"/>
</dbReference>
<dbReference type="PANTHER" id="PTHR13817">
    <property type="entry name" value="TITIN"/>
    <property type="match status" value="1"/>
</dbReference>